<evidence type="ECO:0000313" key="4">
    <source>
        <dbReference type="EMBL" id="ARJ06161.1"/>
    </source>
</evidence>
<feature type="chain" id="PRO_5038534428" evidence="3">
    <location>
        <begin position="32"/>
        <end position="538"/>
    </location>
</feature>
<comment type="similarity">
    <text evidence="1">Belongs to the peptidase S13 family.</text>
</comment>
<protein>
    <submittedName>
        <fullName evidence="4">D-alanyl-D-alanine carboxypeptidase/D-alanyl-D-alanine-endopeptidase</fullName>
    </submittedName>
</protein>
<feature type="signal peptide" evidence="3">
    <location>
        <begin position="1"/>
        <end position="31"/>
    </location>
</feature>
<evidence type="ECO:0000256" key="2">
    <source>
        <dbReference type="ARBA" id="ARBA00022801"/>
    </source>
</evidence>
<proteinExistence type="inferred from homology"/>
<dbReference type="KEGG" id="cphy:B5808_13740"/>
<organism evidence="4 5">
    <name type="scientific">Cnuibacter physcomitrellae</name>
    <dbReference type="NCBI Taxonomy" id="1619308"/>
    <lineage>
        <taxon>Bacteria</taxon>
        <taxon>Bacillati</taxon>
        <taxon>Actinomycetota</taxon>
        <taxon>Actinomycetes</taxon>
        <taxon>Micrococcales</taxon>
        <taxon>Microbacteriaceae</taxon>
        <taxon>Cnuibacter</taxon>
    </lineage>
</organism>
<dbReference type="NCBIfam" id="TIGR00666">
    <property type="entry name" value="PBP4"/>
    <property type="match status" value="1"/>
</dbReference>
<dbReference type="EMBL" id="CP020715">
    <property type="protein sequence ID" value="ARJ06161.1"/>
    <property type="molecule type" value="Genomic_DNA"/>
</dbReference>
<keyword evidence="5" id="KW-1185">Reference proteome</keyword>
<dbReference type="PANTHER" id="PTHR30023">
    <property type="entry name" value="D-ALANYL-D-ALANINE CARBOXYPEPTIDASE"/>
    <property type="match status" value="1"/>
</dbReference>
<dbReference type="AlphaFoldDB" id="A0A1X9LQE4"/>
<dbReference type="Gene3D" id="3.40.710.10">
    <property type="entry name" value="DD-peptidase/beta-lactamase superfamily"/>
    <property type="match status" value="2"/>
</dbReference>
<evidence type="ECO:0000256" key="3">
    <source>
        <dbReference type="SAM" id="SignalP"/>
    </source>
</evidence>
<keyword evidence="4" id="KW-0121">Carboxypeptidase</keyword>
<dbReference type="GO" id="GO:0004185">
    <property type="term" value="F:serine-type carboxypeptidase activity"/>
    <property type="evidence" value="ECO:0007669"/>
    <property type="project" value="InterPro"/>
</dbReference>
<keyword evidence="4" id="KW-0645">Protease</keyword>
<evidence type="ECO:0000313" key="5">
    <source>
        <dbReference type="Proteomes" id="UP000192775"/>
    </source>
</evidence>
<dbReference type="GO" id="GO:0000270">
    <property type="term" value="P:peptidoglycan metabolic process"/>
    <property type="evidence" value="ECO:0007669"/>
    <property type="project" value="TreeGrafter"/>
</dbReference>
<sequence length="538" mass="55025">MRHAGGVEHTRRITRPAVLAAVLAGTALVAAGCTAPGSAPDESTTHTTGAMPAAIQSILDDPRYAEGRWGLSVVDLDSGQTLLEQNPHDEFQTGSTAKILSVTAALADLGPDHRIDTPVYALGEVSGGGVLDGDLVLQGAGDLTLGGRTKADGTIDIPIFDHYDANALPGVATLTPEDPVAGLDELARQVAASGISRVGGDVLVDDRLWDPVVLDEVPITPIVVNDNLLDLLVTPGAEGSPATATSRPQTSAYRVTVDVTTGAPDSQIDLDVTDDGQGSLTLSGSVPAGAAPIVHTYQVPDPATWARTLFIEALQRAGVEVDASATAANDAYALPPTSALGATAPVAVLASPPFSETAKLINKVSHNLGANQLPLLLAAQAGQRTLDNGLALQWVQMQKGGLTSADATVLDGQGLPGNVITPAGMTGYLDHLTTTETFDTFFDSTPILGVDGSLASVLPKGDPATGHGHAKTGTLVEPRPGGGYTLVTKALAGYIDAESGHRLAFAVFVNDVPMDSVQGVFQANSDLGAIASALYSTY</sequence>
<dbReference type="PROSITE" id="PS51257">
    <property type="entry name" value="PROKAR_LIPOPROTEIN"/>
    <property type="match status" value="1"/>
</dbReference>
<dbReference type="Proteomes" id="UP000192775">
    <property type="component" value="Chromosome"/>
</dbReference>
<reference evidence="4 5" key="1">
    <citation type="submission" date="2017-04" db="EMBL/GenBank/DDBJ databases">
        <authorList>
            <person name="Afonso C.L."/>
            <person name="Miller P.J."/>
            <person name="Scott M.A."/>
            <person name="Spackman E."/>
            <person name="Goraichik I."/>
            <person name="Dimitrov K.M."/>
            <person name="Suarez D.L."/>
            <person name="Swayne D.E."/>
        </authorList>
    </citation>
    <scope>NUCLEOTIDE SEQUENCE [LARGE SCALE GENOMIC DNA]</scope>
    <source>
        <strain evidence="5">XA(T)</strain>
    </source>
</reference>
<name>A0A1X9LQE4_9MICO</name>
<dbReference type="InterPro" id="IPR012338">
    <property type="entry name" value="Beta-lactam/transpept-like"/>
</dbReference>
<dbReference type="InterPro" id="IPR000667">
    <property type="entry name" value="Peptidase_S13"/>
</dbReference>
<accession>A0A1X9LQE4</accession>
<dbReference type="GO" id="GO:0006508">
    <property type="term" value="P:proteolysis"/>
    <property type="evidence" value="ECO:0007669"/>
    <property type="project" value="InterPro"/>
</dbReference>
<keyword evidence="3" id="KW-0732">Signal</keyword>
<dbReference type="SUPFAM" id="SSF56601">
    <property type="entry name" value="beta-lactamase/transpeptidase-like"/>
    <property type="match status" value="1"/>
</dbReference>
<dbReference type="PANTHER" id="PTHR30023:SF0">
    <property type="entry name" value="PENICILLIN-SENSITIVE CARBOXYPEPTIDASE A"/>
    <property type="match status" value="1"/>
</dbReference>
<dbReference type="Pfam" id="PF02113">
    <property type="entry name" value="Peptidase_S13"/>
    <property type="match status" value="1"/>
</dbReference>
<evidence type="ECO:0000256" key="1">
    <source>
        <dbReference type="ARBA" id="ARBA00006096"/>
    </source>
</evidence>
<gene>
    <name evidence="4" type="ORF">B5808_13740</name>
</gene>
<dbReference type="STRING" id="1619308.B5808_13740"/>
<keyword evidence="2" id="KW-0378">Hydrolase</keyword>